<evidence type="ECO:0000256" key="2">
    <source>
        <dbReference type="ARBA" id="ARBA00022801"/>
    </source>
</evidence>
<feature type="active site" evidence="5">
    <location>
        <position position="303"/>
    </location>
</feature>
<dbReference type="GO" id="GO:0005737">
    <property type="term" value="C:cytoplasm"/>
    <property type="evidence" value="ECO:0007669"/>
    <property type="project" value="TreeGrafter"/>
</dbReference>
<feature type="active site" evidence="5">
    <location>
        <position position="44"/>
    </location>
</feature>
<dbReference type="PANTHER" id="PTHR10363">
    <property type="entry name" value="BLEOMYCIN HYDROLASE"/>
    <property type="match status" value="1"/>
</dbReference>
<feature type="signal peptide" evidence="6">
    <location>
        <begin position="1"/>
        <end position="19"/>
    </location>
</feature>
<dbReference type="Pfam" id="PF00112">
    <property type="entry name" value="Peptidase_C1"/>
    <property type="match status" value="1"/>
</dbReference>
<comment type="caution">
    <text evidence="8">The sequence shown here is derived from an EMBL/GenBank/DDBJ whole genome shotgun (WGS) entry which is preliminary data.</text>
</comment>
<keyword evidence="3 4" id="KW-0788">Thiol protease</keyword>
<proteinExistence type="inferred from homology"/>
<dbReference type="Pfam" id="PF03051">
    <property type="entry name" value="Peptidase_C1_2"/>
    <property type="match status" value="1"/>
</dbReference>
<dbReference type="Proteomes" id="UP000438760">
    <property type="component" value="Unassembled WGS sequence"/>
</dbReference>
<evidence type="ECO:0000259" key="7">
    <source>
        <dbReference type="Pfam" id="PF00112"/>
    </source>
</evidence>
<accession>A0A6I3LQS4</accession>
<protein>
    <recommendedName>
        <fullName evidence="4">Aminopeptidase</fullName>
    </recommendedName>
</protein>
<gene>
    <name evidence="8" type="ORF">GJV76_10315</name>
</gene>
<sequence length="371" mass="42447">MKKLLFSLSLFALTISIQAQEYDFQTIIDIDATPVISQGNTGTCWSFSTSSFLESEIIRKTGKFIDISEMYTVRNVYPKKIDNYITRKGKTQFGEGGLAHDVINSIKEYGIVPNDVFSPEQTKQEYDHSELFRVLKSTLDAYTSSRNTISNNWKPITEFILDTYIGKNITEFTYEGKKYTPQTFMDMLGIKADDYITITSFKNQAYYTPFILNIPDNFSNGSLYNLPLDEYIANIDNALDKGYTLSLDCDVSEITFNAKNGIAFIPSSKDDNSKGLTEIVEEKTITEESRLQDFYSYQTQDDHLMHIIGKVKDQKGNIYYKVKNSWGNNTERIGNDGYIYMSTAYMKLKSISVLLHKEALQKQTLKNLNIK</sequence>
<keyword evidence="4 8" id="KW-0031">Aminopeptidase</keyword>
<feature type="active site" evidence="5">
    <location>
        <position position="324"/>
    </location>
</feature>
<dbReference type="InterPro" id="IPR000169">
    <property type="entry name" value="Pept_cys_AS"/>
</dbReference>
<dbReference type="InterPro" id="IPR004134">
    <property type="entry name" value="Peptidase_C1B"/>
</dbReference>
<dbReference type="GO" id="GO:0043418">
    <property type="term" value="P:homocysteine catabolic process"/>
    <property type="evidence" value="ECO:0007669"/>
    <property type="project" value="TreeGrafter"/>
</dbReference>
<dbReference type="GO" id="GO:0009636">
    <property type="term" value="P:response to toxic substance"/>
    <property type="evidence" value="ECO:0007669"/>
    <property type="project" value="TreeGrafter"/>
</dbReference>
<feature type="chain" id="PRO_5026135385" description="Aminopeptidase" evidence="6">
    <location>
        <begin position="20"/>
        <end position="371"/>
    </location>
</feature>
<dbReference type="PROSITE" id="PS00139">
    <property type="entry name" value="THIOL_PROTEASE_CYS"/>
    <property type="match status" value="1"/>
</dbReference>
<dbReference type="RefSeq" id="WP_155092537.1">
    <property type="nucleotide sequence ID" value="NZ_WMJX01000021.1"/>
</dbReference>
<keyword evidence="1 4" id="KW-0645">Protease</keyword>
<dbReference type="InterPro" id="IPR000668">
    <property type="entry name" value="Peptidase_C1A_C"/>
</dbReference>
<keyword evidence="2 4" id="KW-0378">Hydrolase</keyword>
<dbReference type="Gene3D" id="3.90.70.10">
    <property type="entry name" value="Cysteine proteinases"/>
    <property type="match status" value="1"/>
</dbReference>
<dbReference type="PIRSF" id="PIRSF005700">
    <property type="entry name" value="PepC"/>
    <property type="match status" value="1"/>
</dbReference>
<dbReference type="GO" id="GO:0006508">
    <property type="term" value="P:proteolysis"/>
    <property type="evidence" value="ECO:0007669"/>
    <property type="project" value="UniProtKB-KW"/>
</dbReference>
<evidence type="ECO:0000256" key="1">
    <source>
        <dbReference type="ARBA" id="ARBA00022670"/>
    </source>
</evidence>
<keyword evidence="6" id="KW-0732">Signal</keyword>
<evidence type="ECO:0000256" key="6">
    <source>
        <dbReference type="SAM" id="SignalP"/>
    </source>
</evidence>
<dbReference type="OrthoDB" id="9814054at2"/>
<dbReference type="InterPro" id="IPR038765">
    <property type="entry name" value="Papain-like_cys_pep_sf"/>
</dbReference>
<dbReference type="GO" id="GO:0070005">
    <property type="term" value="F:cysteine-type aminopeptidase activity"/>
    <property type="evidence" value="ECO:0007669"/>
    <property type="project" value="InterPro"/>
</dbReference>
<evidence type="ECO:0000256" key="5">
    <source>
        <dbReference type="PIRSR" id="PIRSR005700-1"/>
    </source>
</evidence>
<name>A0A6I3LQS4_9FLAO</name>
<keyword evidence="9" id="KW-1185">Reference proteome</keyword>
<dbReference type="EMBL" id="WMJX01000021">
    <property type="protein sequence ID" value="MTG98512.1"/>
    <property type="molecule type" value="Genomic_DNA"/>
</dbReference>
<reference evidence="8 9" key="1">
    <citation type="submission" date="2019-11" db="EMBL/GenBank/DDBJ databases">
        <title>Genome of Strain BIT-d1.</title>
        <authorList>
            <person name="Yang Y."/>
        </authorList>
    </citation>
    <scope>NUCLEOTIDE SEQUENCE [LARGE SCALE GENOMIC DNA]</scope>
    <source>
        <strain evidence="8 9">BIT-d1</strain>
    </source>
</reference>
<evidence type="ECO:0000313" key="8">
    <source>
        <dbReference type="EMBL" id="MTG98512.1"/>
    </source>
</evidence>
<evidence type="ECO:0000313" key="9">
    <source>
        <dbReference type="Proteomes" id="UP000438760"/>
    </source>
</evidence>
<dbReference type="SUPFAM" id="SSF54001">
    <property type="entry name" value="Cysteine proteinases"/>
    <property type="match status" value="1"/>
</dbReference>
<evidence type="ECO:0000256" key="3">
    <source>
        <dbReference type="ARBA" id="ARBA00022807"/>
    </source>
</evidence>
<organism evidence="8 9">
    <name type="scientific">Myroides albus</name>
    <dbReference type="NCBI Taxonomy" id="2562892"/>
    <lineage>
        <taxon>Bacteria</taxon>
        <taxon>Pseudomonadati</taxon>
        <taxon>Bacteroidota</taxon>
        <taxon>Flavobacteriia</taxon>
        <taxon>Flavobacteriales</taxon>
        <taxon>Flavobacteriaceae</taxon>
        <taxon>Myroides</taxon>
    </lineage>
</organism>
<feature type="domain" description="Peptidase C1A papain C-terminal" evidence="7">
    <location>
        <begin position="31"/>
        <end position="114"/>
    </location>
</feature>
<dbReference type="AlphaFoldDB" id="A0A6I3LQS4"/>
<evidence type="ECO:0000256" key="4">
    <source>
        <dbReference type="PIRNR" id="PIRNR005700"/>
    </source>
</evidence>
<dbReference type="PANTHER" id="PTHR10363:SF2">
    <property type="entry name" value="BLEOMYCIN HYDROLASE"/>
    <property type="match status" value="1"/>
</dbReference>
<comment type="similarity">
    <text evidence="4">Belongs to the peptidase C1 family.</text>
</comment>